<dbReference type="RefSeq" id="XP_031420831.1">
    <property type="nucleotide sequence ID" value="XM_031564971.2"/>
</dbReference>
<keyword evidence="6" id="KW-0009">Actin-binding</keyword>
<dbReference type="GO" id="GO:0005925">
    <property type="term" value="C:focal adhesion"/>
    <property type="evidence" value="ECO:0007669"/>
    <property type="project" value="TreeGrafter"/>
</dbReference>
<evidence type="ECO:0000313" key="9">
    <source>
        <dbReference type="Proteomes" id="UP000515152"/>
    </source>
</evidence>
<dbReference type="PANTHER" id="PTHR12114">
    <property type="entry name" value="PARVIN"/>
    <property type="match status" value="1"/>
</dbReference>
<evidence type="ECO:0000256" key="6">
    <source>
        <dbReference type="ARBA" id="ARBA00023203"/>
    </source>
</evidence>
<dbReference type="InterPro" id="IPR028433">
    <property type="entry name" value="Parvin"/>
</dbReference>
<comment type="similarity">
    <text evidence="2">Belongs to the parvin family.</text>
</comment>
<keyword evidence="3" id="KW-0963">Cytoplasm</keyword>
<keyword evidence="4" id="KW-0677">Repeat</keyword>
<evidence type="ECO:0000256" key="3">
    <source>
        <dbReference type="ARBA" id="ARBA00022490"/>
    </source>
</evidence>
<evidence type="ECO:0000259" key="8">
    <source>
        <dbReference type="PROSITE" id="PS50021"/>
    </source>
</evidence>
<dbReference type="InterPro" id="IPR001715">
    <property type="entry name" value="CH_dom"/>
</dbReference>
<dbReference type="FunFam" id="1.10.418.10:FF:000011">
    <property type="entry name" value="Parvin, beta"/>
    <property type="match status" value="1"/>
</dbReference>
<gene>
    <name evidence="10 11" type="primary">parvg</name>
</gene>
<dbReference type="GO" id="GO:0030031">
    <property type="term" value="P:cell projection assembly"/>
    <property type="evidence" value="ECO:0007669"/>
    <property type="project" value="TreeGrafter"/>
</dbReference>
<dbReference type="GeneTree" id="ENSGT00950000183194"/>
<evidence type="ECO:0000256" key="1">
    <source>
        <dbReference type="ARBA" id="ARBA00004245"/>
    </source>
</evidence>
<dbReference type="Pfam" id="PF00307">
    <property type="entry name" value="CH"/>
    <property type="match status" value="2"/>
</dbReference>
<feature type="domain" description="Calponin-homology (CH)" evidence="8">
    <location>
        <begin position="32"/>
        <end position="139"/>
    </location>
</feature>
<dbReference type="KEGG" id="char:105913366"/>
<dbReference type="Gene3D" id="1.10.418.10">
    <property type="entry name" value="Calponin-like domain"/>
    <property type="match status" value="2"/>
</dbReference>
<dbReference type="GO" id="GO:0015629">
    <property type="term" value="C:actin cytoskeleton"/>
    <property type="evidence" value="ECO:0007669"/>
    <property type="project" value="TreeGrafter"/>
</dbReference>
<evidence type="ECO:0000313" key="11">
    <source>
        <dbReference type="RefSeq" id="XP_031420832.1"/>
    </source>
</evidence>
<dbReference type="OrthoDB" id="2099265at2759"/>
<keyword evidence="7" id="KW-0206">Cytoskeleton</keyword>
<feature type="domain" description="Calponin-homology (CH)" evidence="8">
    <location>
        <begin position="206"/>
        <end position="313"/>
    </location>
</feature>
<evidence type="ECO:0000256" key="5">
    <source>
        <dbReference type="ARBA" id="ARBA00022889"/>
    </source>
</evidence>
<dbReference type="GO" id="GO:0034446">
    <property type="term" value="P:substrate adhesion-dependent cell spreading"/>
    <property type="evidence" value="ECO:0007669"/>
    <property type="project" value="TreeGrafter"/>
</dbReference>
<name>A0A6P8FA96_CLUHA</name>
<dbReference type="GO" id="GO:0030036">
    <property type="term" value="P:actin cytoskeleton organization"/>
    <property type="evidence" value="ECO:0007669"/>
    <property type="project" value="InterPro"/>
</dbReference>
<dbReference type="SUPFAM" id="SSF47576">
    <property type="entry name" value="Calponin-homology domain, CH-domain"/>
    <property type="match status" value="2"/>
</dbReference>
<dbReference type="GeneID" id="105913366"/>
<dbReference type="PIRSF" id="PIRSF039131">
    <property type="entry name" value="Parvin"/>
    <property type="match status" value="1"/>
</dbReference>
<dbReference type="CTD" id="64098"/>
<dbReference type="GO" id="GO:0005737">
    <property type="term" value="C:cytoplasm"/>
    <property type="evidence" value="ECO:0007669"/>
    <property type="project" value="TreeGrafter"/>
</dbReference>
<keyword evidence="9" id="KW-1185">Reference proteome</keyword>
<comment type="subcellular location">
    <subcellularLocation>
        <location evidence="1">Cytoplasm</location>
        <location evidence="1">Cytoskeleton</location>
    </subcellularLocation>
</comment>
<dbReference type="PANTHER" id="PTHR12114:SF1">
    <property type="entry name" value="GAMMA-PARVIN"/>
    <property type="match status" value="1"/>
</dbReference>
<dbReference type="AlphaFoldDB" id="A0A6P8FA96"/>
<organism evidence="9 10">
    <name type="scientific">Clupea harengus</name>
    <name type="common">Atlantic herring</name>
    <dbReference type="NCBI Taxonomy" id="7950"/>
    <lineage>
        <taxon>Eukaryota</taxon>
        <taxon>Metazoa</taxon>
        <taxon>Chordata</taxon>
        <taxon>Craniata</taxon>
        <taxon>Vertebrata</taxon>
        <taxon>Euteleostomi</taxon>
        <taxon>Actinopterygii</taxon>
        <taxon>Neopterygii</taxon>
        <taxon>Teleostei</taxon>
        <taxon>Clupei</taxon>
        <taxon>Clupeiformes</taxon>
        <taxon>Clupeoidei</taxon>
        <taxon>Clupeidae</taxon>
        <taxon>Clupea</taxon>
    </lineage>
</organism>
<proteinExistence type="inferred from homology"/>
<dbReference type="PROSITE" id="PS50021">
    <property type="entry name" value="CH"/>
    <property type="match status" value="2"/>
</dbReference>
<sequence>MEEAFDLPADEAVPGDKRKIIQPTCLNDPKLNNLKEVLLDWINATLKAEHIVVKSLEEDLFDGLVLHHLLGTLASEFLPVEEIAVTTVAQIRKLGVILVALNSKLGVSDETAKWSVALIHSKDLLATLHLLVSMVKCFQPDMALPPNVSVEVISVEVNRAGIKSDKLFEHITEGQSGSDKDSVGGKDSEKEDLIDQLMLLEPHKISAFKQAILHFVNKNMLPLGLQVTEMEKQFADGVILLLLIGQLEGFFLPLSEFTLSPSCDPEMLHNVTLALEMLSDRDIEVDDVDPQDIVSHDVKATLRVLYALFKKHKSK</sequence>
<dbReference type="RefSeq" id="XP_031420832.1">
    <property type="nucleotide sequence ID" value="XM_031564972.2"/>
</dbReference>
<reference evidence="10 11" key="1">
    <citation type="submission" date="2025-04" db="UniProtKB">
        <authorList>
            <consortium name="RefSeq"/>
        </authorList>
    </citation>
    <scope>IDENTIFICATION</scope>
</reference>
<dbReference type="Proteomes" id="UP000515152">
    <property type="component" value="Chromosome 3"/>
</dbReference>
<keyword evidence="5" id="KW-0130">Cell adhesion</keyword>
<dbReference type="GO" id="GO:0003779">
    <property type="term" value="F:actin binding"/>
    <property type="evidence" value="ECO:0007669"/>
    <property type="project" value="UniProtKB-KW"/>
</dbReference>
<accession>A0A6P8FA96</accession>
<evidence type="ECO:0000256" key="4">
    <source>
        <dbReference type="ARBA" id="ARBA00022737"/>
    </source>
</evidence>
<dbReference type="InterPro" id="IPR036872">
    <property type="entry name" value="CH_dom_sf"/>
</dbReference>
<evidence type="ECO:0000313" key="10">
    <source>
        <dbReference type="RefSeq" id="XP_031420831.1"/>
    </source>
</evidence>
<dbReference type="GO" id="GO:0071963">
    <property type="term" value="P:establishment or maintenance of cell polarity regulating cell shape"/>
    <property type="evidence" value="ECO:0007669"/>
    <property type="project" value="TreeGrafter"/>
</dbReference>
<evidence type="ECO:0000256" key="2">
    <source>
        <dbReference type="ARBA" id="ARBA00005666"/>
    </source>
</evidence>
<evidence type="ECO:0000256" key="7">
    <source>
        <dbReference type="ARBA" id="ARBA00023212"/>
    </source>
</evidence>
<protein>
    <submittedName>
        <fullName evidence="10 11">Gamma-parvin</fullName>
    </submittedName>
</protein>